<dbReference type="PANTHER" id="PTHR38643">
    <property type="entry name" value="PURINE NUCLEOSIDE PERMEASE C285.05-RELATED"/>
    <property type="match status" value="1"/>
</dbReference>
<evidence type="ECO:0000313" key="3">
    <source>
        <dbReference type="EMBL" id="RXK35817.1"/>
    </source>
</evidence>
<dbReference type="GO" id="GO:0055085">
    <property type="term" value="P:transmembrane transport"/>
    <property type="evidence" value="ECO:0007669"/>
    <property type="project" value="InterPro"/>
</dbReference>
<dbReference type="InterPro" id="IPR009486">
    <property type="entry name" value="Pur_nuclsid_perm"/>
</dbReference>
<dbReference type="PIRSF" id="PIRSF013171">
    <property type="entry name" value="Pur_nuclsid_perm"/>
    <property type="match status" value="1"/>
</dbReference>
<comment type="similarity">
    <text evidence="1">Belongs to the NUP family.</text>
</comment>
<name>A0A4Q1BCM7_TREME</name>
<evidence type="ECO:0000256" key="2">
    <source>
        <dbReference type="SAM" id="SignalP"/>
    </source>
</evidence>
<keyword evidence="1" id="KW-0813">Transport</keyword>
<evidence type="ECO:0000313" key="4">
    <source>
        <dbReference type="Proteomes" id="UP000289152"/>
    </source>
</evidence>
<comment type="caution">
    <text evidence="3">The sequence shown here is derived from an EMBL/GenBank/DDBJ whole genome shotgun (WGS) entry which is preliminary data.</text>
</comment>
<keyword evidence="2" id="KW-0732">Signal</keyword>
<dbReference type="STRING" id="5217.A0A4Q1BCM7"/>
<reference evidence="3 4" key="1">
    <citation type="submission" date="2016-06" db="EMBL/GenBank/DDBJ databases">
        <title>Evolution of pathogenesis and genome organization in the Tremellales.</title>
        <authorList>
            <person name="Cuomo C."/>
            <person name="Litvintseva A."/>
            <person name="Heitman J."/>
            <person name="Chen Y."/>
            <person name="Sun S."/>
            <person name="Springer D."/>
            <person name="Dromer F."/>
            <person name="Young S."/>
            <person name="Zeng Q."/>
            <person name="Chapman S."/>
            <person name="Gujja S."/>
            <person name="Saif S."/>
            <person name="Birren B."/>
        </authorList>
    </citation>
    <scope>NUCLEOTIDE SEQUENCE [LARGE SCALE GENOMIC DNA]</scope>
    <source>
        <strain evidence="3 4">ATCC 28783</strain>
    </source>
</reference>
<dbReference type="Proteomes" id="UP000289152">
    <property type="component" value="Unassembled WGS sequence"/>
</dbReference>
<dbReference type="PANTHER" id="PTHR38643:SF1">
    <property type="entry name" value="PURINE NUCLEOSIDE PERMEASE C285.05-RELATED"/>
    <property type="match status" value="1"/>
</dbReference>
<feature type="chain" id="PRO_5020350452" description="Purine nucleoside permease" evidence="2">
    <location>
        <begin position="20"/>
        <end position="380"/>
    </location>
</feature>
<feature type="signal peptide" evidence="2">
    <location>
        <begin position="1"/>
        <end position="19"/>
    </location>
</feature>
<organism evidence="3 4">
    <name type="scientific">Tremella mesenterica</name>
    <name type="common">Jelly fungus</name>
    <dbReference type="NCBI Taxonomy" id="5217"/>
    <lineage>
        <taxon>Eukaryota</taxon>
        <taxon>Fungi</taxon>
        <taxon>Dikarya</taxon>
        <taxon>Basidiomycota</taxon>
        <taxon>Agaricomycotina</taxon>
        <taxon>Tremellomycetes</taxon>
        <taxon>Tremellales</taxon>
        <taxon>Tremellaceae</taxon>
        <taxon>Tremella</taxon>
    </lineage>
</organism>
<gene>
    <name evidence="3" type="ORF">M231_06911</name>
</gene>
<dbReference type="OrthoDB" id="2331083at2759"/>
<dbReference type="EMBL" id="SDIL01000120">
    <property type="protein sequence ID" value="RXK35817.1"/>
    <property type="molecule type" value="Genomic_DNA"/>
</dbReference>
<keyword evidence="4" id="KW-1185">Reference proteome</keyword>
<protein>
    <recommendedName>
        <fullName evidence="5">Purine nucleoside permease</fullName>
    </recommendedName>
</protein>
<proteinExistence type="inferred from homology"/>
<sequence length="380" mass="42317">MWKKSSLLLLISLFGTCLGRSVKGTNDVKRLRQDKRWFPISPKVVIFSMYADENVWVEPFELYANITIPGLSPLFPQVQCDWKGEICHITTGEAEINAACSVSALLLSPDFDLTSTYFLIAGIAGVNPFTGTLGSVGLARWAVQVALAYEVDSRQIPSNWTTGYWLEGTEEPGQAPAEIYGSEVFELNTNLRDAIMPYLDGVKLNDTEAAMTYRANYDYAPANQPPQVFFGDVATSDVYFAGSLLGETFGNITKLWTNDTGVYALTAQEDNASLEAMVRASKAGLMDISRVILMRTASDFDRAPHNQETVYSFEYNQGGYEPALANILIAGQPIVEGIIEHWEHKFKKGVKPQDGWLYNSDVLHTLTTRKRKRNFGRFRG</sequence>
<dbReference type="GO" id="GO:0005783">
    <property type="term" value="C:endoplasmic reticulum"/>
    <property type="evidence" value="ECO:0007669"/>
    <property type="project" value="TreeGrafter"/>
</dbReference>
<dbReference type="VEuPathDB" id="FungiDB:TREMEDRAFT_69953"/>
<evidence type="ECO:0008006" key="5">
    <source>
        <dbReference type="Google" id="ProtNLM"/>
    </source>
</evidence>
<dbReference type="AlphaFoldDB" id="A0A4Q1BCM7"/>
<accession>A0A4Q1BCM7</accession>
<dbReference type="InParanoid" id="A0A4Q1BCM7"/>
<dbReference type="Pfam" id="PF06516">
    <property type="entry name" value="NUP"/>
    <property type="match status" value="1"/>
</dbReference>
<evidence type="ECO:0000256" key="1">
    <source>
        <dbReference type="PIRNR" id="PIRNR013171"/>
    </source>
</evidence>
<comment type="function">
    <text evidence="1">Nucleoside permease that transports adenosine and guanosine.</text>
</comment>